<evidence type="ECO:0000256" key="2">
    <source>
        <dbReference type="ARBA" id="ARBA00023125"/>
    </source>
</evidence>
<dbReference type="PROSITE" id="PS50043">
    <property type="entry name" value="HTH_LUXR_2"/>
    <property type="match status" value="1"/>
</dbReference>
<organism evidence="6 7">
    <name type="scientific">Bradyrhizobium cajani</name>
    <dbReference type="NCBI Taxonomy" id="1928661"/>
    <lineage>
        <taxon>Bacteria</taxon>
        <taxon>Pseudomonadati</taxon>
        <taxon>Pseudomonadota</taxon>
        <taxon>Alphaproteobacteria</taxon>
        <taxon>Hyphomicrobiales</taxon>
        <taxon>Nitrobacteraceae</taxon>
        <taxon>Bradyrhizobium</taxon>
    </lineage>
</organism>
<dbReference type="PANTHER" id="PTHR44688:SF16">
    <property type="entry name" value="DNA-BINDING TRANSCRIPTIONAL ACTIVATOR DEVR_DOSR"/>
    <property type="match status" value="1"/>
</dbReference>
<evidence type="ECO:0000256" key="3">
    <source>
        <dbReference type="ARBA" id="ARBA00023163"/>
    </source>
</evidence>
<dbReference type="PRINTS" id="PR00038">
    <property type="entry name" value="HTHLUXR"/>
</dbReference>
<dbReference type="Pfam" id="PF00196">
    <property type="entry name" value="GerE"/>
    <property type="match status" value="1"/>
</dbReference>
<evidence type="ECO:0000259" key="5">
    <source>
        <dbReference type="PROSITE" id="PS50043"/>
    </source>
</evidence>
<dbReference type="InterPro" id="IPR000792">
    <property type="entry name" value="Tscrpt_reg_LuxR_C"/>
</dbReference>
<dbReference type="InterPro" id="IPR016032">
    <property type="entry name" value="Sig_transdc_resp-reg_C-effctor"/>
</dbReference>
<dbReference type="Proteomes" id="UP000449969">
    <property type="component" value="Unassembled WGS sequence"/>
</dbReference>
<protein>
    <submittedName>
        <fullName evidence="6">Helix-turn-helix transcriptional regulator</fullName>
    </submittedName>
</protein>
<evidence type="ECO:0000313" key="6">
    <source>
        <dbReference type="EMBL" id="MVT74737.1"/>
    </source>
</evidence>
<comment type="caution">
    <text evidence="6">The sequence shown here is derived from an EMBL/GenBank/DDBJ whole genome shotgun (WGS) entry which is preliminary data.</text>
</comment>
<feature type="compositionally biased region" description="Basic and acidic residues" evidence="4">
    <location>
        <begin position="117"/>
        <end position="128"/>
    </location>
</feature>
<keyword evidence="7" id="KW-1185">Reference proteome</keyword>
<keyword evidence="2" id="KW-0238">DNA-binding</keyword>
<evidence type="ECO:0000256" key="1">
    <source>
        <dbReference type="ARBA" id="ARBA00023015"/>
    </source>
</evidence>
<dbReference type="GO" id="GO:0000155">
    <property type="term" value="F:phosphorelay sensor kinase activity"/>
    <property type="evidence" value="ECO:0007669"/>
    <property type="project" value="InterPro"/>
</dbReference>
<dbReference type="AlphaFoldDB" id="A0A844T718"/>
<feature type="domain" description="HTH luxR-type" evidence="5">
    <location>
        <begin position="143"/>
        <end position="208"/>
    </location>
</feature>
<sequence>MESQNDAATDSRPSEWYESNAAPTDEPDFVRLNAARAKAADEMAAAIARELNGPLTALLLYMGEIKHHSDQLAPVSGDRAYLQRVVENALAQTERVCGLVKQLAGPHKGGLPVPPRTEGRTEGAESKAARAPQQRVPSAELLGLSGQKRLTKREREVLRLISEGYSNKQGALRMQISPRTFESHRAEAMRKLGARNTADLVRAALLHSID</sequence>
<dbReference type="PANTHER" id="PTHR44688">
    <property type="entry name" value="DNA-BINDING TRANSCRIPTIONAL ACTIVATOR DEVR_DOSR"/>
    <property type="match status" value="1"/>
</dbReference>
<dbReference type="Gene3D" id="1.10.287.130">
    <property type="match status" value="1"/>
</dbReference>
<proteinExistence type="predicted"/>
<keyword evidence="3" id="KW-0804">Transcription</keyword>
<dbReference type="Gene3D" id="1.10.10.10">
    <property type="entry name" value="Winged helix-like DNA-binding domain superfamily/Winged helix DNA-binding domain"/>
    <property type="match status" value="1"/>
</dbReference>
<feature type="region of interest" description="Disordered" evidence="4">
    <location>
        <begin position="1"/>
        <end position="29"/>
    </location>
</feature>
<name>A0A844T718_9BRAD</name>
<dbReference type="SUPFAM" id="SSF47384">
    <property type="entry name" value="Homodimeric domain of signal transducing histidine kinase"/>
    <property type="match status" value="1"/>
</dbReference>
<dbReference type="GO" id="GO:0003677">
    <property type="term" value="F:DNA binding"/>
    <property type="evidence" value="ECO:0007669"/>
    <property type="project" value="UniProtKB-KW"/>
</dbReference>
<dbReference type="InterPro" id="IPR036388">
    <property type="entry name" value="WH-like_DNA-bd_sf"/>
</dbReference>
<accession>A0A844T718</accession>
<dbReference type="InterPro" id="IPR036097">
    <property type="entry name" value="HisK_dim/P_sf"/>
</dbReference>
<evidence type="ECO:0000256" key="4">
    <source>
        <dbReference type="SAM" id="MobiDB-lite"/>
    </source>
</evidence>
<evidence type="ECO:0000313" key="7">
    <source>
        <dbReference type="Proteomes" id="UP000449969"/>
    </source>
</evidence>
<dbReference type="CDD" id="cd06170">
    <property type="entry name" value="LuxR_C_like"/>
    <property type="match status" value="1"/>
</dbReference>
<keyword evidence="1" id="KW-0805">Transcription regulation</keyword>
<feature type="region of interest" description="Disordered" evidence="4">
    <location>
        <begin position="105"/>
        <end position="136"/>
    </location>
</feature>
<dbReference type="EMBL" id="WQNE01000013">
    <property type="protein sequence ID" value="MVT74737.1"/>
    <property type="molecule type" value="Genomic_DNA"/>
</dbReference>
<gene>
    <name evidence="6" type="ORF">GPL20_17125</name>
</gene>
<dbReference type="OrthoDB" id="9782655at2"/>
<dbReference type="GO" id="GO:0006355">
    <property type="term" value="P:regulation of DNA-templated transcription"/>
    <property type="evidence" value="ECO:0007669"/>
    <property type="project" value="InterPro"/>
</dbReference>
<dbReference type="SMART" id="SM00421">
    <property type="entry name" value="HTH_LUXR"/>
    <property type="match status" value="1"/>
</dbReference>
<dbReference type="RefSeq" id="WP_157330695.1">
    <property type="nucleotide sequence ID" value="NZ_JANADL010000088.1"/>
</dbReference>
<reference evidence="6 7" key="1">
    <citation type="submission" date="2019-12" db="EMBL/GenBank/DDBJ databases">
        <title>Draft genome sequences Bradyrhizobium cajani AMBPC1010, Bradyrhizobium pachyrhizi AMBPC1040 and Bradyrhizobium yuanmingense ALSPC3051, three plant growth promoting strains isolated from nodules of Cajanus cajan L. in Dominican Republic.</title>
        <authorList>
            <person name="Flores-Felix J.D."/>
            <person name="Araujo J."/>
            <person name="Diaz-Alcantara C."/>
            <person name="Gonzalez-Andres F."/>
            <person name="Velazquez E."/>
        </authorList>
    </citation>
    <scope>NUCLEOTIDE SEQUENCE [LARGE SCALE GENOMIC DNA]</scope>
    <source>
        <strain evidence="6 7">1010</strain>
    </source>
</reference>
<dbReference type="SUPFAM" id="SSF46894">
    <property type="entry name" value="C-terminal effector domain of the bipartite response regulators"/>
    <property type="match status" value="1"/>
</dbReference>